<reference evidence="2 3" key="2">
    <citation type="submission" date="2019-09" db="EMBL/GenBank/DDBJ databases">
        <authorList>
            <person name="Jin C."/>
        </authorList>
    </citation>
    <scope>NUCLEOTIDE SEQUENCE [LARGE SCALE GENOMIC DNA]</scope>
    <source>
        <strain evidence="2 3">BN140078</strain>
    </source>
</reference>
<dbReference type="PROSITE" id="PS51257">
    <property type="entry name" value="PROKAR_LIPOPROTEIN"/>
    <property type="match status" value="1"/>
</dbReference>
<keyword evidence="1" id="KW-0732">Signal</keyword>
<feature type="chain" id="PRO_5022914530" evidence="1">
    <location>
        <begin position="20"/>
        <end position="482"/>
    </location>
</feature>
<sequence length="482" mass="52094">MKRSKIKIAALALALGAVSITGCKKFLDINDNPNAPSDADVTLLLPSAQAATGFVLGNQFQIYGSIWGQYWTQSPGASQYRSIDQYSINASSFDRPWRALYTNALQDLQVVIRKSEGAPQYRQYAAVAYIMKGYTYQMITDAFGDVPVKEANNTDITNPHYDAQKIVYDSIFTYLNKGLSLIDVGTEATPHEDDIVFGGKMALWQQFANTLKLRAFMRLSNVAGAAMADSVATLQNAPLLQADAKITYSTTGGNQNPLFAEILSLGRTVNLAASATAVNAMNALNDPRVKVFYTVDTTGGANTVAGIAQGNYNNVPAGTRFSAPTIIVGADPKNDQSALAPVKLISAAESYFLQSEAVARGWRTGDAKALYQQGITASFTSYAIEPGTYITTQVAAFPGTPADQIKAIITQKYYAMCGNQGFEAWSEWRRTGFPDFFVPSKVSSLGGTTMPARLLYPNTEVTQNANFPGLVPVATKVWWAKP</sequence>
<gene>
    <name evidence="2" type="ORF">F0L74_01510</name>
</gene>
<evidence type="ECO:0000313" key="2">
    <source>
        <dbReference type="EMBL" id="KAA2244678.1"/>
    </source>
</evidence>
<dbReference type="Proteomes" id="UP000324611">
    <property type="component" value="Unassembled WGS sequence"/>
</dbReference>
<protein>
    <submittedName>
        <fullName evidence="2">SusD/RagB family nutrient-binding outer membrane lipoprotein</fullName>
    </submittedName>
</protein>
<dbReference type="InterPro" id="IPR041662">
    <property type="entry name" value="SusD-like_2"/>
</dbReference>
<dbReference type="Pfam" id="PF12771">
    <property type="entry name" value="SusD-like_2"/>
    <property type="match status" value="1"/>
</dbReference>
<reference evidence="2 3" key="1">
    <citation type="submission" date="2019-09" db="EMBL/GenBank/DDBJ databases">
        <title>Chitinophaga ginsengihumi sp. nov., isolated from soil of ginseng rhizosphere.</title>
        <authorList>
            <person name="Lee J."/>
        </authorList>
    </citation>
    <scope>NUCLEOTIDE SEQUENCE [LARGE SCALE GENOMIC DNA]</scope>
    <source>
        <strain evidence="2 3">BN140078</strain>
    </source>
</reference>
<dbReference type="EMBL" id="VUOC01000001">
    <property type="protein sequence ID" value="KAA2244678.1"/>
    <property type="molecule type" value="Genomic_DNA"/>
</dbReference>
<proteinExistence type="predicted"/>
<comment type="caution">
    <text evidence="2">The sequence shown here is derived from an EMBL/GenBank/DDBJ whole genome shotgun (WGS) entry which is preliminary data.</text>
</comment>
<dbReference type="Gene3D" id="1.25.40.390">
    <property type="match status" value="1"/>
</dbReference>
<dbReference type="RefSeq" id="WP_149836075.1">
    <property type="nucleotide sequence ID" value="NZ_VUOC01000001.1"/>
</dbReference>
<evidence type="ECO:0000256" key="1">
    <source>
        <dbReference type="SAM" id="SignalP"/>
    </source>
</evidence>
<accession>A0A5B2W192</accession>
<keyword evidence="2" id="KW-0449">Lipoprotein</keyword>
<name>A0A5B2W192_9BACT</name>
<dbReference type="AlphaFoldDB" id="A0A5B2W192"/>
<dbReference type="SUPFAM" id="SSF48452">
    <property type="entry name" value="TPR-like"/>
    <property type="match status" value="1"/>
</dbReference>
<keyword evidence="3" id="KW-1185">Reference proteome</keyword>
<organism evidence="2 3">
    <name type="scientific">Chitinophaga agrisoli</name>
    <dbReference type="NCBI Taxonomy" id="2607653"/>
    <lineage>
        <taxon>Bacteria</taxon>
        <taxon>Pseudomonadati</taxon>
        <taxon>Bacteroidota</taxon>
        <taxon>Chitinophagia</taxon>
        <taxon>Chitinophagales</taxon>
        <taxon>Chitinophagaceae</taxon>
        <taxon>Chitinophaga</taxon>
    </lineage>
</organism>
<evidence type="ECO:0000313" key="3">
    <source>
        <dbReference type="Proteomes" id="UP000324611"/>
    </source>
</evidence>
<feature type="signal peptide" evidence="1">
    <location>
        <begin position="1"/>
        <end position="19"/>
    </location>
</feature>
<dbReference type="InterPro" id="IPR011990">
    <property type="entry name" value="TPR-like_helical_dom_sf"/>
</dbReference>